<keyword evidence="3" id="KW-0496">Mitochondrion</keyword>
<dbReference type="EMBL" id="OZ022413">
    <property type="protein sequence ID" value="CAK9442404.1"/>
    <property type="molecule type" value="Genomic_DNA"/>
</dbReference>
<dbReference type="PANTHER" id="PTHR37520">
    <property type="entry name" value="INTRON-ENCODED DNA ENDONUCLEASE AI2A-RELATED"/>
    <property type="match status" value="1"/>
</dbReference>
<dbReference type="SUPFAM" id="SSF55608">
    <property type="entry name" value="Homing endonucleases"/>
    <property type="match status" value="2"/>
</dbReference>
<organism evidence="3 4">
    <name type="scientific">Lodderomyces beijingensis</name>
    <dbReference type="NCBI Taxonomy" id="1775926"/>
    <lineage>
        <taxon>Eukaryota</taxon>
        <taxon>Fungi</taxon>
        <taxon>Dikarya</taxon>
        <taxon>Ascomycota</taxon>
        <taxon>Saccharomycotina</taxon>
        <taxon>Pichiomycetes</taxon>
        <taxon>Debaryomycetaceae</taxon>
        <taxon>Candida/Lodderomyces clade</taxon>
        <taxon>Lodderomyces</taxon>
    </lineage>
</organism>
<evidence type="ECO:0000313" key="4">
    <source>
        <dbReference type="Proteomes" id="UP001497383"/>
    </source>
</evidence>
<keyword evidence="1" id="KW-0812">Transmembrane</keyword>
<evidence type="ECO:0000256" key="1">
    <source>
        <dbReference type="SAM" id="Phobius"/>
    </source>
</evidence>
<feature type="transmembrane region" description="Helical" evidence="1">
    <location>
        <begin position="18"/>
        <end position="35"/>
    </location>
</feature>
<dbReference type="Gene3D" id="3.10.28.10">
    <property type="entry name" value="Homing endonucleases"/>
    <property type="match status" value="2"/>
</dbReference>
<dbReference type="Pfam" id="PF00961">
    <property type="entry name" value="LAGLIDADG_1"/>
    <property type="match status" value="2"/>
</dbReference>
<dbReference type="InterPro" id="IPR004860">
    <property type="entry name" value="LAGLIDADG_dom"/>
</dbReference>
<feature type="domain" description="Homing endonuclease LAGLIDADG" evidence="2">
    <location>
        <begin position="97"/>
        <end position="164"/>
    </location>
</feature>
<feature type="domain" description="Homing endonuclease LAGLIDADG" evidence="2">
    <location>
        <begin position="203"/>
        <end position="290"/>
    </location>
</feature>
<gene>
    <name evidence="3" type="ORF">LODBEIA_P61470</name>
</gene>
<geneLocation type="mitochondrion" evidence="3"/>
<evidence type="ECO:0000259" key="2">
    <source>
        <dbReference type="Pfam" id="PF00961"/>
    </source>
</evidence>
<dbReference type="Proteomes" id="UP001497383">
    <property type="component" value="Mitochondrion MT"/>
</dbReference>
<keyword evidence="4" id="KW-1185">Reference proteome</keyword>
<dbReference type="InterPro" id="IPR027434">
    <property type="entry name" value="Homing_endonucl"/>
</dbReference>
<keyword evidence="1" id="KW-0472">Membrane</keyword>
<dbReference type="PANTHER" id="PTHR37520:SF1">
    <property type="entry name" value="INTRON-ENCODED DNA ENDONUCLEASE AI2A-RELATED"/>
    <property type="match status" value="1"/>
</dbReference>
<protein>
    <recommendedName>
        <fullName evidence="2">Homing endonuclease LAGLIDADG domain-containing protein</fullName>
    </recommendedName>
</protein>
<accession>A0ABP0ZUW0</accession>
<proteinExistence type="predicted"/>
<sequence length="323" mass="36871">QMWPLNENLSQQTISEEFVLYLLGTIIISCTLMYTDIVKILKIYDNSQVTNALSTLVGTSEAIRLLNTKSIHNLNSSYKHASNPTILRREDKFKQWLAGLIDGDGCFLLSKKGYASLEITMDLRDERALQAVKNVYGGSIKLRSGVSALRYRLHHKKGLLNLINDVNGHIRNPIRLIQLNYICVKYNLTLKYSEKLTLDNGWLSGFFDADGSITINSSNWQLSIGAAQKTSEILTPLVELFGGYLYIDRGGQGSFKWYVSNKQDILNLIEYFKIYPSRSAKNKRLHLVPKLYELKDMKAHIAPSDSLLAKSWDTFMNKWNKYE</sequence>
<evidence type="ECO:0000313" key="3">
    <source>
        <dbReference type="EMBL" id="CAK9442404.1"/>
    </source>
</evidence>
<keyword evidence="1" id="KW-1133">Transmembrane helix</keyword>
<reference evidence="3 4" key="1">
    <citation type="submission" date="2024-03" db="EMBL/GenBank/DDBJ databases">
        <authorList>
            <person name="Brejova B."/>
        </authorList>
    </citation>
    <scope>NUCLEOTIDE SEQUENCE [LARGE SCALE GENOMIC DNA]</scope>
    <source>
        <strain evidence="3 4">CBS 14171</strain>
    </source>
</reference>
<feature type="non-terminal residue" evidence="3">
    <location>
        <position position="1"/>
    </location>
</feature>
<name>A0ABP0ZUW0_9ASCO</name>